<sequence length="49" mass="5464">MITITALTACNFNKQRKDAINARNKSANAILLLTTAVLFHPKIKCSKYN</sequence>
<accession>A0A1G8BLE8</accession>
<protein>
    <submittedName>
        <fullName evidence="1">Uncharacterized protein</fullName>
    </submittedName>
</protein>
<reference evidence="1 2" key="1">
    <citation type="submission" date="2016-10" db="EMBL/GenBank/DDBJ databases">
        <authorList>
            <person name="de Groot N.N."/>
        </authorList>
    </citation>
    <scope>NUCLEOTIDE SEQUENCE [LARGE SCALE GENOMIC DNA]</scope>
    <source>
        <strain evidence="1 2">DSM 527</strain>
    </source>
</reference>
<dbReference type="EMBL" id="FNBN01000011">
    <property type="protein sequence ID" value="SDH34027.1"/>
    <property type="molecule type" value="Genomic_DNA"/>
</dbReference>
<gene>
    <name evidence="1" type="ORF">SAMN04488121_11185</name>
</gene>
<evidence type="ECO:0000313" key="2">
    <source>
        <dbReference type="Proteomes" id="UP000199045"/>
    </source>
</evidence>
<name>A0A1G8BLE8_CHIFI</name>
<dbReference type="AlphaFoldDB" id="A0A1G8BLE8"/>
<proteinExistence type="predicted"/>
<organism evidence="1 2">
    <name type="scientific">Chitinophaga filiformis</name>
    <name type="common">Myxococcus filiformis</name>
    <name type="synonym">Flexibacter filiformis</name>
    <dbReference type="NCBI Taxonomy" id="104663"/>
    <lineage>
        <taxon>Bacteria</taxon>
        <taxon>Pseudomonadati</taxon>
        <taxon>Bacteroidota</taxon>
        <taxon>Chitinophagia</taxon>
        <taxon>Chitinophagales</taxon>
        <taxon>Chitinophagaceae</taxon>
        <taxon>Chitinophaga</taxon>
    </lineage>
</organism>
<dbReference type="STRING" id="104663.SAMN04488121_11185"/>
<dbReference type="Proteomes" id="UP000199045">
    <property type="component" value="Unassembled WGS sequence"/>
</dbReference>
<evidence type="ECO:0000313" key="1">
    <source>
        <dbReference type="EMBL" id="SDH34027.1"/>
    </source>
</evidence>